<organism evidence="2 3">
    <name type="scientific">Actibacterium pelagium</name>
    <dbReference type="NCBI Taxonomy" id="2029103"/>
    <lineage>
        <taxon>Bacteria</taxon>
        <taxon>Pseudomonadati</taxon>
        <taxon>Pseudomonadota</taxon>
        <taxon>Alphaproteobacteria</taxon>
        <taxon>Rhodobacterales</taxon>
        <taxon>Roseobacteraceae</taxon>
        <taxon>Actibacterium</taxon>
    </lineage>
</organism>
<accession>A0A917EJG0</accession>
<evidence type="ECO:0000313" key="2">
    <source>
        <dbReference type="EMBL" id="GGE50838.1"/>
    </source>
</evidence>
<evidence type="ECO:0000259" key="1">
    <source>
        <dbReference type="Pfam" id="PF09989"/>
    </source>
</evidence>
<keyword evidence="3" id="KW-1185">Reference proteome</keyword>
<dbReference type="PANTHER" id="PTHR32329:SF2">
    <property type="entry name" value="BIFUNCTIONAL PROTEIN [INCLUDES 2-HYDROXYACYL-COA DEHYDRATASE (N-TER) AND ITS ACTIVATOR DOMAIN (C_TERM)"/>
    <property type="match status" value="1"/>
</dbReference>
<dbReference type="InterPro" id="IPR018709">
    <property type="entry name" value="CoA_activase_DUF2229"/>
</dbReference>
<proteinExistence type="predicted"/>
<feature type="domain" description="DUF2229" evidence="1">
    <location>
        <begin position="26"/>
        <end position="255"/>
    </location>
</feature>
<dbReference type="Proteomes" id="UP000606730">
    <property type="component" value="Unassembled WGS sequence"/>
</dbReference>
<dbReference type="InterPro" id="IPR051805">
    <property type="entry name" value="Dehydratase_Activator_Redct"/>
</dbReference>
<dbReference type="RefSeq" id="WP_095594986.1">
    <property type="nucleotide sequence ID" value="NZ_BMKN01000002.1"/>
</dbReference>
<dbReference type="Pfam" id="PF09989">
    <property type="entry name" value="DUF2229"/>
    <property type="match status" value="1"/>
</dbReference>
<protein>
    <recommendedName>
        <fullName evidence="1">DUF2229 domain-containing protein</fullName>
    </recommendedName>
</protein>
<dbReference type="PANTHER" id="PTHR32329">
    <property type="entry name" value="BIFUNCTIONAL PROTEIN [INCLUDES 2-HYDROXYACYL-COA DEHYDRATASE (N-TER) AND ITS ACTIVATOR DOMAIN (C_TERM)-RELATED"/>
    <property type="match status" value="1"/>
</dbReference>
<reference evidence="2" key="2">
    <citation type="submission" date="2020-09" db="EMBL/GenBank/DDBJ databases">
        <authorList>
            <person name="Sun Q."/>
            <person name="Zhou Y."/>
        </authorList>
    </citation>
    <scope>NUCLEOTIDE SEQUENCE</scope>
    <source>
        <strain evidence="2">CGMCC 1.16012</strain>
    </source>
</reference>
<dbReference type="OrthoDB" id="9177882at2"/>
<sequence>MTLLTFPKLFAKPRSAEVVRPERKLRIGIPRVLNMWSTHRFWTTFFVELGVNRRSVVYSSETSEARQREFGQGRAAVDCCYPVKCMTGHYGELLHGLKKPINVLFSPKITTLPSILQGEVRNTMSCPRVLAGAESTKAGFLREGNAFADAGVIYVDPVVHLDEPKLAARELFEALDPVLEDLTPEEVEAAIEAGFAALEEFDTSLRKQSLNVLRNCAADSRPAVLALGRPYHMDPGIGHGIATELQEAGYPVLWGQYLPLEEDLLDWLYRDLLSAGRIRTPFDISDIWPSSHSSNTNELLWAARYASLMPWIACVIRFSSYECGMDQPTYTPVQETVEALGTLFFAFQDLDATNPAGSVRIRVETIDYYLKRRAQKIIEQKLAALDTPPESFSNLGSIKDAAQ</sequence>
<name>A0A917EJG0_9RHOB</name>
<gene>
    <name evidence="2" type="ORF">GCM10011517_18250</name>
</gene>
<evidence type="ECO:0000313" key="3">
    <source>
        <dbReference type="Proteomes" id="UP000606730"/>
    </source>
</evidence>
<dbReference type="AlphaFoldDB" id="A0A917EJG0"/>
<reference evidence="2" key="1">
    <citation type="journal article" date="2014" name="Int. J. Syst. Evol. Microbiol.">
        <title>Complete genome sequence of Corynebacterium casei LMG S-19264T (=DSM 44701T), isolated from a smear-ripened cheese.</title>
        <authorList>
            <consortium name="US DOE Joint Genome Institute (JGI-PGF)"/>
            <person name="Walter F."/>
            <person name="Albersmeier A."/>
            <person name="Kalinowski J."/>
            <person name="Ruckert C."/>
        </authorList>
    </citation>
    <scope>NUCLEOTIDE SEQUENCE</scope>
    <source>
        <strain evidence="2">CGMCC 1.16012</strain>
    </source>
</reference>
<comment type="caution">
    <text evidence="2">The sequence shown here is derived from an EMBL/GenBank/DDBJ whole genome shotgun (WGS) entry which is preliminary data.</text>
</comment>
<dbReference type="EMBL" id="BMKN01000002">
    <property type="protein sequence ID" value="GGE50838.1"/>
    <property type="molecule type" value="Genomic_DNA"/>
</dbReference>